<protein>
    <submittedName>
        <fullName evidence="3">Uncharacterized protein</fullName>
    </submittedName>
</protein>
<name>A0A9P5XFE2_9AGAR</name>
<dbReference type="AlphaFoldDB" id="A0A9P5XFE2"/>
<dbReference type="EMBL" id="MU151115">
    <property type="protein sequence ID" value="KAF9449974.1"/>
    <property type="molecule type" value="Genomic_DNA"/>
</dbReference>
<evidence type="ECO:0000256" key="1">
    <source>
        <dbReference type="SAM" id="MobiDB-lite"/>
    </source>
</evidence>
<evidence type="ECO:0000313" key="3">
    <source>
        <dbReference type="EMBL" id="KAF9449974.1"/>
    </source>
</evidence>
<feature type="compositionally biased region" description="Basic residues" evidence="1">
    <location>
        <begin position="149"/>
        <end position="165"/>
    </location>
</feature>
<gene>
    <name evidence="3" type="ORF">P691DRAFT_790034</name>
</gene>
<dbReference type="Proteomes" id="UP000807342">
    <property type="component" value="Unassembled WGS sequence"/>
</dbReference>
<feature type="region of interest" description="Disordered" evidence="1">
    <location>
        <begin position="134"/>
        <end position="165"/>
    </location>
</feature>
<keyword evidence="2" id="KW-0812">Transmembrane</keyword>
<keyword evidence="4" id="KW-1185">Reference proteome</keyword>
<feature type="transmembrane region" description="Helical" evidence="2">
    <location>
        <begin position="41"/>
        <end position="62"/>
    </location>
</feature>
<feature type="region of interest" description="Disordered" evidence="1">
    <location>
        <begin position="67"/>
        <end position="86"/>
    </location>
</feature>
<proteinExistence type="predicted"/>
<evidence type="ECO:0000313" key="4">
    <source>
        <dbReference type="Proteomes" id="UP000807342"/>
    </source>
</evidence>
<keyword evidence="2" id="KW-0472">Membrane</keyword>
<comment type="caution">
    <text evidence="3">The sequence shown here is derived from an EMBL/GenBank/DDBJ whole genome shotgun (WGS) entry which is preliminary data.</text>
</comment>
<accession>A0A9P5XFE2</accession>
<keyword evidence="2" id="KW-1133">Transmembrane helix</keyword>
<feature type="compositionally biased region" description="Basic and acidic residues" evidence="1">
    <location>
        <begin position="67"/>
        <end position="81"/>
    </location>
</feature>
<evidence type="ECO:0000256" key="2">
    <source>
        <dbReference type="SAM" id="Phobius"/>
    </source>
</evidence>
<sequence length="165" mass="18275">MTKHNERENLRLNPVYEQANAWTTHCPQIVNSRSRPRHVLVIQQVLVASMVNLGYCMIGVFINKQEKGRAEEEKGKEKEKGSWSNGMSPIVGAFRLDGPFPDLVKAPASRNSASATAPSLVPSMSGSLSLIQKNGSRGFQSVPPDHHLMPRNRSNKHPQAHCHGF</sequence>
<organism evidence="3 4">
    <name type="scientific">Macrolepiota fuliginosa MF-IS2</name>
    <dbReference type="NCBI Taxonomy" id="1400762"/>
    <lineage>
        <taxon>Eukaryota</taxon>
        <taxon>Fungi</taxon>
        <taxon>Dikarya</taxon>
        <taxon>Basidiomycota</taxon>
        <taxon>Agaricomycotina</taxon>
        <taxon>Agaricomycetes</taxon>
        <taxon>Agaricomycetidae</taxon>
        <taxon>Agaricales</taxon>
        <taxon>Agaricineae</taxon>
        <taxon>Agaricaceae</taxon>
        <taxon>Macrolepiota</taxon>
    </lineage>
</organism>
<reference evidence="3" key="1">
    <citation type="submission" date="2020-11" db="EMBL/GenBank/DDBJ databases">
        <authorList>
            <consortium name="DOE Joint Genome Institute"/>
            <person name="Ahrendt S."/>
            <person name="Riley R."/>
            <person name="Andreopoulos W."/>
            <person name="Labutti K."/>
            <person name="Pangilinan J."/>
            <person name="Ruiz-Duenas F.J."/>
            <person name="Barrasa J.M."/>
            <person name="Sanchez-Garcia M."/>
            <person name="Camarero S."/>
            <person name="Miyauchi S."/>
            <person name="Serrano A."/>
            <person name="Linde D."/>
            <person name="Babiker R."/>
            <person name="Drula E."/>
            <person name="Ayuso-Fernandez I."/>
            <person name="Pacheco R."/>
            <person name="Padilla G."/>
            <person name="Ferreira P."/>
            <person name="Barriuso J."/>
            <person name="Kellner H."/>
            <person name="Castanera R."/>
            <person name="Alfaro M."/>
            <person name="Ramirez L."/>
            <person name="Pisabarro A.G."/>
            <person name="Kuo A."/>
            <person name="Tritt A."/>
            <person name="Lipzen A."/>
            <person name="He G."/>
            <person name="Yan M."/>
            <person name="Ng V."/>
            <person name="Cullen D."/>
            <person name="Martin F."/>
            <person name="Rosso M.-N."/>
            <person name="Henrissat B."/>
            <person name="Hibbett D."/>
            <person name="Martinez A.T."/>
            <person name="Grigoriev I.V."/>
        </authorList>
    </citation>
    <scope>NUCLEOTIDE SEQUENCE</scope>
    <source>
        <strain evidence="3">MF-IS2</strain>
    </source>
</reference>